<feature type="transmembrane region" description="Helical" evidence="3">
    <location>
        <begin position="396"/>
        <end position="420"/>
    </location>
</feature>
<dbReference type="InterPro" id="IPR036259">
    <property type="entry name" value="MFS_trans_sf"/>
</dbReference>
<feature type="transmembrane region" description="Helical" evidence="3">
    <location>
        <begin position="41"/>
        <end position="62"/>
    </location>
</feature>
<keyword evidence="3" id="KW-0812">Transmembrane</keyword>
<dbReference type="PANTHER" id="PTHR11360:SF284">
    <property type="entry name" value="EG:103B4.3 PROTEIN-RELATED"/>
    <property type="match status" value="1"/>
</dbReference>
<organism evidence="5 6">
    <name type="scientific">Phycomyces blakesleeanus (strain ATCC 8743b / DSM 1359 / FGSC 10004 / NBRC 33097 / NRRL 1555)</name>
    <dbReference type="NCBI Taxonomy" id="763407"/>
    <lineage>
        <taxon>Eukaryota</taxon>
        <taxon>Fungi</taxon>
        <taxon>Fungi incertae sedis</taxon>
        <taxon>Mucoromycota</taxon>
        <taxon>Mucoromycotina</taxon>
        <taxon>Mucoromycetes</taxon>
        <taxon>Mucorales</taxon>
        <taxon>Phycomycetaceae</taxon>
        <taxon>Phycomyces</taxon>
    </lineage>
</organism>
<keyword evidence="3" id="KW-1133">Transmembrane helix</keyword>
<dbReference type="PANTHER" id="PTHR11360">
    <property type="entry name" value="MONOCARBOXYLATE TRANSPORTER"/>
    <property type="match status" value="1"/>
</dbReference>
<evidence type="ECO:0000313" key="5">
    <source>
        <dbReference type="EMBL" id="OAD68990.1"/>
    </source>
</evidence>
<evidence type="ECO:0000313" key="6">
    <source>
        <dbReference type="Proteomes" id="UP000077315"/>
    </source>
</evidence>
<dbReference type="STRING" id="763407.A0A163D5Z4"/>
<protein>
    <recommendedName>
        <fullName evidence="4">Major facilitator superfamily (MFS) profile domain-containing protein</fullName>
    </recommendedName>
</protein>
<feature type="transmembrane region" description="Helical" evidence="3">
    <location>
        <begin position="136"/>
        <end position="156"/>
    </location>
</feature>
<dbReference type="VEuPathDB" id="FungiDB:PHYBLDRAFT_22222"/>
<dbReference type="InterPro" id="IPR020846">
    <property type="entry name" value="MFS_dom"/>
</dbReference>
<feature type="transmembrane region" description="Helical" evidence="3">
    <location>
        <begin position="205"/>
        <end position="226"/>
    </location>
</feature>
<feature type="transmembrane region" description="Helical" evidence="3">
    <location>
        <begin position="247"/>
        <end position="268"/>
    </location>
</feature>
<dbReference type="GeneID" id="29000685"/>
<feature type="transmembrane region" description="Helical" evidence="3">
    <location>
        <begin position="168"/>
        <end position="193"/>
    </location>
</feature>
<proteinExistence type="inferred from homology"/>
<comment type="subcellular location">
    <subcellularLocation>
        <location evidence="1">Membrane</location>
        <topology evidence="1">Multi-pass membrane protein</topology>
    </subcellularLocation>
</comment>
<reference evidence="6" key="1">
    <citation type="submission" date="2015-06" db="EMBL/GenBank/DDBJ databases">
        <title>Expansion of signal transduction pathways in fungi by whole-genome duplication.</title>
        <authorList>
            <consortium name="DOE Joint Genome Institute"/>
            <person name="Corrochano L.M."/>
            <person name="Kuo A."/>
            <person name="Marcet-Houben M."/>
            <person name="Polaino S."/>
            <person name="Salamov A."/>
            <person name="Villalobos J.M."/>
            <person name="Alvarez M.I."/>
            <person name="Avalos J."/>
            <person name="Benito E.P."/>
            <person name="Benoit I."/>
            <person name="Burger G."/>
            <person name="Camino L.P."/>
            <person name="Canovas D."/>
            <person name="Cerda-Olmedo E."/>
            <person name="Cheng J.-F."/>
            <person name="Dominguez A."/>
            <person name="Elias M."/>
            <person name="Eslava A.P."/>
            <person name="Glaser F."/>
            <person name="Grimwood J."/>
            <person name="Gutierrez G."/>
            <person name="Heitman J."/>
            <person name="Henrissat B."/>
            <person name="Iturriaga E.A."/>
            <person name="Lang B.F."/>
            <person name="Lavin J.L."/>
            <person name="Lee S."/>
            <person name="Li W."/>
            <person name="Lindquist E."/>
            <person name="Lopez-Garcia S."/>
            <person name="Luque E.M."/>
            <person name="Marcos A.T."/>
            <person name="Martin J."/>
            <person name="McCluskey K."/>
            <person name="Medina H.R."/>
            <person name="Miralles-Duran A."/>
            <person name="Miyazaki A."/>
            <person name="Munoz-Torres E."/>
            <person name="Oguiza J.A."/>
            <person name="Ohm R."/>
            <person name="Olmedo M."/>
            <person name="Orejas M."/>
            <person name="Ortiz-Castellanos L."/>
            <person name="Pisabarro A.G."/>
            <person name="Rodriguez-Romero J."/>
            <person name="Ruiz-Herrera J."/>
            <person name="Ruiz-Vazquez R."/>
            <person name="Sanz C."/>
            <person name="Schackwitz W."/>
            <person name="Schmutz J."/>
            <person name="Shahriari M."/>
            <person name="Shelest E."/>
            <person name="Silva-Franco F."/>
            <person name="Soanes D."/>
            <person name="Syed K."/>
            <person name="Tagua V.G."/>
            <person name="Talbot N.J."/>
            <person name="Thon M."/>
            <person name="De vries R.P."/>
            <person name="Wiebenga A."/>
            <person name="Yadav J.S."/>
            <person name="Braun E.L."/>
            <person name="Baker S."/>
            <person name="Garre V."/>
            <person name="Horwitz B."/>
            <person name="Torres-Martinez S."/>
            <person name="Idnurm A."/>
            <person name="Herrera-Estrella A."/>
            <person name="Gabaldon T."/>
            <person name="Grigoriev I.V."/>
        </authorList>
    </citation>
    <scope>NUCLEOTIDE SEQUENCE [LARGE SCALE GENOMIC DNA]</scope>
    <source>
        <strain evidence="6">NRRL 1555(-)</strain>
    </source>
</reference>
<dbReference type="InParanoid" id="A0A163D5Z4"/>
<dbReference type="PROSITE" id="PS50850">
    <property type="entry name" value="MFS"/>
    <property type="match status" value="1"/>
</dbReference>
<evidence type="ECO:0000256" key="2">
    <source>
        <dbReference type="ARBA" id="ARBA00006727"/>
    </source>
</evidence>
<dbReference type="SUPFAM" id="SSF103473">
    <property type="entry name" value="MFS general substrate transporter"/>
    <property type="match status" value="1"/>
</dbReference>
<dbReference type="InterPro" id="IPR011701">
    <property type="entry name" value="MFS"/>
</dbReference>
<name>A0A163D5Z4_PHYB8</name>
<dbReference type="GO" id="GO:0022857">
    <property type="term" value="F:transmembrane transporter activity"/>
    <property type="evidence" value="ECO:0007669"/>
    <property type="project" value="InterPro"/>
</dbReference>
<dbReference type="CDD" id="cd17352">
    <property type="entry name" value="MFS_MCT_SLC16"/>
    <property type="match status" value="1"/>
</dbReference>
<dbReference type="Gene3D" id="1.20.1250.20">
    <property type="entry name" value="MFS general substrate transporter like domains"/>
    <property type="match status" value="2"/>
</dbReference>
<feature type="transmembrane region" description="Helical" evidence="3">
    <location>
        <begin position="371"/>
        <end position="390"/>
    </location>
</feature>
<accession>A0A163D5Z4</accession>
<feature type="domain" description="Major facilitator superfamily (MFS) profile" evidence="4">
    <location>
        <begin position="246"/>
        <end position="433"/>
    </location>
</feature>
<keyword evidence="3" id="KW-0472">Membrane</keyword>
<dbReference type="OrthoDB" id="2213137at2759"/>
<keyword evidence="6" id="KW-1185">Reference proteome</keyword>
<gene>
    <name evidence="5" type="ORF">PHYBLDRAFT_22222</name>
</gene>
<dbReference type="EMBL" id="KV440993">
    <property type="protein sequence ID" value="OAD68990.1"/>
    <property type="molecule type" value="Genomic_DNA"/>
</dbReference>
<feature type="transmembrane region" description="Helical" evidence="3">
    <location>
        <begin position="82"/>
        <end position="104"/>
    </location>
</feature>
<comment type="similarity">
    <text evidence="2">Belongs to the major facilitator superfamily. Monocarboxylate porter (TC 2.A.1.13) family.</text>
</comment>
<dbReference type="RefSeq" id="XP_018287030.1">
    <property type="nucleotide sequence ID" value="XM_018439779.1"/>
</dbReference>
<dbReference type="AlphaFoldDB" id="A0A163D5Z4"/>
<dbReference type="InterPro" id="IPR050327">
    <property type="entry name" value="Proton-linked_MCT"/>
</dbReference>
<feature type="transmembrane region" description="Helical" evidence="3">
    <location>
        <begin position="312"/>
        <end position="328"/>
    </location>
</feature>
<feature type="transmembrane region" description="Helical" evidence="3">
    <location>
        <begin position="334"/>
        <end position="359"/>
    </location>
</feature>
<sequence length="433" mass="46702">MHTCTSKEHKDDVETGQTEEVLTVTTYPEPLASEGLSNRGWLVVLSTFLVNFYAFGTVFSWGNYQRLYLEDVYKGSTDQFRIAFVGTSATAMLLSTGLFITPFIERLGYRGTMVIGSILTPLGLILASFATQLWHVYLSQGILFGFGAAFVFSPSITLPSQWFVRNRAFATGIAVSGSGIGGVALSPMTQYLISTVGYRNSLRVMGGMGFGILGIATCLAFSRWRPAPSKNSGIFSIFDRSIISKHYLILLLFGFLAPFGYIGPFFLAPTYASHIGADSSTGASLVAIMSAMNAISRIVLGYMADYSGRFNTIFACTFFAGLFTMLIWQNSSTYGIYSAYTVLYGLTGGGFVSLFPVVTADIVGVQNIQRGLSLCYLATTLGNLLGTPIAGALQSAYGWTAAIQFSGAPSVLAALVILTLRMMRSKGKIFVKI</sequence>
<dbReference type="Pfam" id="PF07690">
    <property type="entry name" value="MFS_1"/>
    <property type="match status" value="1"/>
</dbReference>
<feature type="transmembrane region" description="Helical" evidence="3">
    <location>
        <begin position="111"/>
        <end position="130"/>
    </location>
</feature>
<dbReference type="Proteomes" id="UP000077315">
    <property type="component" value="Unassembled WGS sequence"/>
</dbReference>
<evidence type="ECO:0000259" key="4">
    <source>
        <dbReference type="PROSITE" id="PS50850"/>
    </source>
</evidence>
<feature type="transmembrane region" description="Helical" evidence="3">
    <location>
        <begin position="280"/>
        <end position="300"/>
    </location>
</feature>
<evidence type="ECO:0000256" key="3">
    <source>
        <dbReference type="SAM" id="Phobius"/>
    </source>
</evidence>
<evidence type="ECO:0000256" key="1">
    <source>
        <dbReference type="ARBA" id="ARBA00004141"/>
    </source>
</evidence>
<dbReference type="GO" id="GO:0016020">
    <property type="term" value="C:membrane"/>
    <property type="evidence" value="ECO:0007669"/>
    <property type="project" value="UniProtKB-SubCell"/>
</dbReference>